<reference evidence="1 2" key="1">
    <citation type="submission" date="2016-12" db="EMBL/GenBank/DDBJ databases">
        <title>The whole genome sequencing and assembly of Bacillus cohnii DSM 6307T strain.</title>
        <authorList>
            <person name="Lee Y.-J."/>
            <person name="Yi H."/>
            <person name="Bahn Y.-S."/>
            <person name="Kim J.F."/>
            <person name="Lee D.-W."/>
        </authorList>
    </citation>
    <scope>NUCLEOTIDE SEQUENCE [LARGE SCALE GENOMIC DNA]</scope>
    <source>
        <strain evidence="1 2">DSM 6307</strain>
    </source>
</reference>
<evidence type="ECO:0000313" key="2">
    <source>
        <dbReference type="Proteomes" id="UP000215224"/>
    </source>
</evidence>
<dbReference type="STRING" id="1314751.GCA_001591425_02623"/>
<dbReference type="Pfam" id="PF07307">
    <property type="entry name" value="HEPPP_synt_1"/>
    <property type="match status" value="1"/>
</dbReference>
<gene>
    <name evidence="1" type="ORF">BC6307_13640</name>
</gene>
<dbReference type="InterPro" id="IPR009920">
    <property type="entry name" value="HEPPP_synth_su1"/>
</dbReference>
<accession>A0A223KSD2</accession>
<dbReference type="KEGG" id="bcoh:BC6307_13640"/>
<keyword evidence="2" id="KW-1185">Reference proteome</keyword>
<dbReference type="AlphaFoldDB" id="A0A223KSD2"/>
<sequence length="267" mass="31020">MVLVEDVQIHISNLKEKIQEKIQHNYLFHHIPYPIIDEDKILILHSLLEPLSLTKEKKEQYILSTMLAQIALDTHEEVHSHNDMDEKQFKAQQLTVLAGDFFSGLYFQLLANAEDIPMIRTLAHSIKEINEYKITLYQNGISKMDDLLDCIRNIESSLIQGVSDYVDEAIWSDLSGNILLLKRLVNERELFIQKKPSLLVDNIKKLIELDKSYKEEIINIFDEYIAKLWKMIHSVLAGIPHTNFLKERLASFVNELPFSTNLYAEEG</sequence>
<proteinExistence type="predicted"/>
<dbReference type="EMBL" id="CP018866">
    <property type="protein sequence ID" value="AST92254.1"/>
    <property type="molecule type" value="Genomic_DNA"/>
</dbReference>
<dbReference type="GO" id="GO:0009234">
    <property type="term" value="P:menaquinone biosynthetic process"/>
    <property type="evidence" value="ECO:0007669"/>
    <property type="project" value="InterPro"/>
</dbReference>
<protein>
    <recommendedName>
        <fullName evidence="3">Heptaprenyl diphosphate synthase</fullName>
    </recommendedName>
</protein>
<evidence type="ECO:0008006" key="3">
    <source>
        <dbReference type="Google" id="ProtNLM"/>
    </source>
</evidence>
<dbReference type="Proteomes" id="UP000215224">
    <property type="component" value="Chromosome"/>
</dbReference>
<organism evidence="1 2">
    <name type="scientific">Sutcliffiella cohnii</name>
    <dbReference type="NCBI Taxonomy" id="33932"/>
    <lineage>
        <taxon>Bacteria</taxon>
        <taxon>Bacillati</taxon>
        <taxon>Bacillota</taxon>
        <taxon>Bacilli</taxon>
        <taxon>Bacillales</taxon>
        <taxon>Bacillaceae</taxon>
        <taxon>Sutcliffiella</taxon>
    </lineage>
</organism>
<evidence type="ECO:0000313" key="1">
    <source>
        <dbReference type="EMBL" id="AST92254.1"/>
    </source>
</evidence>
<name>A0A223KSD2_9BACI</name>
<dbReference type="Gene3D" id="1.20.120.1450">
    <property type="match status" value="1"/>
</dbReference>